<gene>
    <name evidence="1" type="ORF">RA178_17450</name>
</gene>
<dbReference type="KEGG" id="sog:RA178_17450"/>
<dbReference type="GeneID" id="301341007"/>
<proteinExistence type="predicted"/>
<dbReference type="AlphaFoldDB" id="A0AA50Q4S5"/>
<evidence type="ECO:0000313" key="1">
    <source>
        <dbReference type="EMBL" id="WMB72187.1"/>
    </source>
</evidence>
<dbReference type="Proteomes" id="UP001236800">
    <property type="component" value="Chromosome"/>
</dbReference>
<protein>
    <submittedName>
        <fullName evidence="1">Uncharacterized protein</fullName>
    </submittedName>
</protein>
<name>A0AA50Q4S5_9GAMM</name>
<organism evidence="1">
    <name type="scientific">Shewanella oncorhynchi</name>
    <dbReference type="NCBI Taxonomy" id="2726434"/>
    <lineage>
        <taxon>Bacteria</taxon>
        <taxon>Pseudomonadati</taxon>
        <taxon>Pseudomonadota</taxon>
        <taxon>Gammaproteobacteria</taxon>
        <taxon>Alteromonadales</taxon>
        <taxon>Shewanellaceae</taxon>
        <taxon>Shewanella</taxon>
    </lineage>
</organism>
<dbReference type="EMBL" id="CP132914">
    <property type="protein sequence ID" value="WMB72187.1"/>
    <property type="molecule type" value="Genomic_DNA"/>
</dbReference>
<reference evidence="1" key="1">
    <citation type="submission" date="2023-08" db="EMBL/GenBank/DDBJ databases">
        <title>Complete genome sequence of Shewanella oncorhynchi Z-P2, a siderophore putrebactin-producing bacterium.</title>
        <authorList>
            <person name="Zhang Y."/>
        </authorList>
    </citation>
    <scope>NUCLEOTIDE SEQUENCE</scope>
    <source>
        <strain evidence="1">Z-P2</strain>
    </source>
</reference>
<sequence length="120" mass="13654">MTRRYLTIEEANSALHRGKLVEIFIGGFTLNDERCIRWASFAKTEKGISGSLWEVYDQGSEDYLDIYTFDSPTGEYYEPVKVVHSENIENATKELGISSLNFVNQGVVQDEYGSYLLSHT</sequence>
<accession>A0AA50Q4S5</accession>
<dbReference type="RefSeq" id="WP_263172440.1">
    <property type="nucleotide sequence ID" value="NZ_CP132914.1"/>
</dbReference>